<reference evidence="4 5" key="2">
    <citation type="submission" date="2009-02" db="EMBL/GenBank/DDBJ databases">
        <title>Draft genome sequence of Clostridium methylpentosum (DSM 5476).</title>
        <authorList>
            <person name="Sudarsanam P."/>
            <person name="Ley R."/>
            <person name="Guruge J."/>
            <person name="Turnbaugh P.J."/>
            <person name="Mahowald M."/>
            <person name="Liep D."/>
            <person name="Gordon J."/>
        </authorList>
    </citation>
    <scope>NUCLEOTIDE SEQUENCE [LARGE SCALE GENOMIC DNA]</scope>
    <source>
        <strain evidence="4 5">DSM 5476</strain>
    </source>
</reference>
<evidence type="ECO:0000256" key="1">
    <source>
        <dbReference type="SAM" id="Coils"/>
    </source>
</evidence>
<dbReference type="Gene3D" id="1.20.1270.90">
    <property type="entry name" value="AF1782-like"/>
    <property type="match status" value="1"/>
</dbReference>
<sequence length="474" mass="51331">MTMSRRKKIIRTSVFAGVLLLIAVGILLRFSIEPANYRDPLQKAVTTAANLADSAVLGNENGQYSKLTVAAFQKRIDAADQLLQAEQSAVSQQKQQLSELKQATEEFKNATNQNSLSAEELQQLKEQETTLTREVAVTSEKKAVWEINLEAVEQPEAINFDIRPDSANQEEIDNLLKDKGEEGTLLSFRHNGELPAYAVVHYTYTTEEPGAYLYHYNEDDEALDYVSTVTVVDNQASLAVNEGGDWILVDHKLDQENSSTGEGDTGETEPSNSSEESGSSEAPGQASSGTSSNPSSQSSSSSSKSSGGLRNDSPSSGSGQVGAAPSGEQNSTAPPPEQSGNTCTIEIRCDTILNNMNKLKPEKAPYVPANGVILSRVQVNFVEGDSVFDVLQAVTYDYGIHMDSINSPTYSGAYIRGIGNLYEFDCGSGSGWMYKVNGWFPNYGISNYKVKSGDVIGIVYTCDIGKDVGDQYYD</sequence>
<dbReference type="Gene3D" id="2.170.130.30">
    <property type="match status" value="1"/>
</dbReference>
<evidence type="ECO:0000259" key="3">
    <source>
        <dbReference type="Pfam" id="PF14478"/>
    </source>
</evidence>
<comment type="caution">
    <text evidence="4">The sequence shown here is derived from an EMBL/GenBank/DDBJ whole genome shotgun (WGS) entry which is preliminary data.</text>
</comment>
<keyword evidence="1" id="KW-0175">Coiled coil</keyword>
<dbReference type="InterPro" id="IPR027954">
    <property type="entry name" value="Transcobalamin-like_C"/>
</dbReference>
<organism evidence="4 5">
    <name type="scientific">[Clostridium] methylpentosum DSM 5476</name>
    <dbReference type="NCBI Taxonomy" id="537013"/>
    <lineage>
        <taxon>Bacteria</taxon>
        <taxon>Bacillati</taxon>
        <taxon>Bacillota</taxon>
        <taxon>Clostridia</taxon>
        <taxon>Eubacteriales</taxon>
        <taxon>Oscillospiraceae</taxon>
        <taxon>Oscillospiraceae incertae sedis</taxon>
    </lineage>
</organism>
<dbReference type="Pfam" id="PF14478">
    <property type="entry name" value="DUF4430"/>
    <property type="match status" value="1"/>
</dbReference>
<feature type="domain" description="Transcobalamin-like C-terminal" evidence="3">
    <location>
        <begin position="384"/>
        <end position="459"/>
    </location>
</feature>
<keyword evidence="5" id="KW-1185">Reference proteome</keyword>
<dbReference type="STRING" id="537013.CLOSTMETH_02289"/>
<accession>C0EEJ8</accession>
<feature type="region of interest" description="Disordered" evidence="2">
    <location>
        <begin position="256"/>
        <end position="343"/>
    </location>
</feature>
<evidence type="ECO:0000313" key="4">
    <source>
        <dbReference type="EMBL" id="EEG30096.1"/>
    </source>
</evidence>
<dbReference type="EMBL" id="ACEC01000074">
    <property type="protein sequence ID" value="EEG30096.1"/>
    <property type="molecule type" value="Genomic_DNA"/>
</dbReference>
<dbReference type="HOGENOM" id="CLU_610735_0_0_9"/>
<feature type="compositionally biased region" description="Low complexity" evidence="2">
    <location>
        <begin position="268"/>
        <end position="306"/>
    </location>
</feature>
<evidence type="ECO:0000256" key="2">
    <source>
        <dbReference type="SAM" id="MobiDB-lite"/>
    </source>
</evidence>
<feature type="compositionally biased region" description="Polar residues" evidence="2">
    <location>
        <begin position="327"/>
        <end position="343"/>
    </location>
</feature>
<dbReference type="AlphaFoldDB" id="C0EEJ8"/>
<dbReference type="Proteomes" id="UP000003340">
    <property type="component" value="Unassembled WGS sequence"/>
</dbReference>
<dbReference type="eggNOG" id="COG1657">
    <property type="taxonomic scope" value="Bacteria"/>
</dbReference>
<reference evidence="4 5" key="1">
    <citation type="submission" date="2009-01" db="EMBL/GenBank/DDBJ databases">
        <authorList>
            <person name="Fulton L."/>
            <person name="Clifton S."/>
            <person name="Fulton B."/>
            <person name="Xu J."/>
            <person name="Minx P."/>
            <person name="Pepin K.H."/>
            <person name="Johnson M."/>
            <person name="Bhonagiri V."/>
            <person name="Nash W.E."/>
            <person name="Mardis E.R."/>
            <person name="Wilson R.K."/>
        </authorList>
    </citation>
    <scope>NUCLEOTIDE SEQUENCE [LARGE SCALE GENOMIC DNA]</scope>
    <source>
        <strain evidence="4 5">DSM 5476</strain>
    </source>
</reference>
<proteinExistence type="predicted"/>
<protein>
    <recommendedName>
        <fullName evidence="3">Transcobalamin-like C-terminal domain-containing protein</fullName>
    </recommendedName>
</protein>
<feature type="coiled-coil region" evidence="1">
    <location>
        <begin position="83"/>
        <end position="141"/>
    </location>
</feature>
<gene>
    <name evidence="4" type="ORF">CLOSTMETH_02289</name>
</gene>
<evidence type="ECO:0000313" key="5">
    <source>
        <dbReference type="Proteomes" id="UP000003340"/>
    </source>
</evidence>
<name>C0EEJ8_9FIRM</name>